<gene>
    <name evidence="1" type="ORF">SAPIO_CDS7109</name>
</gene>
<evidence type="ECO:0000313" key="1">
    <source>
        <dbReference type="EMBL" id="KEZ41059.1"/>
    </source>
</evidence>
<comment type="caution">
    <text evidence="1">The sequence shown here is derived from an EMBL/GenBank/DDBJ whole genome shotgun (WGS) entry which is preliminary data.</text>
</comment>
<protein>
    <submittedName>
        <fullName evidence="1">Uncharacterized protein</fullName>
    </submittedName>
</protein>
<proteinExistence type="predicted"/>
<accession>A0A084G147</accession>
<keyword evidence="2" id="KW-1185">Reference proteome</keyword>
<dbReference type="EMBL" id="JOWA01000110">
    <property type="protein sequence ID" value="KEZ41059.1"/>
    <property type="molecule type" value="Genomic_DNA"/>
</dbReference>
<organism evidence="1 2">
    <name type="scientific">Pseudallescheria apiosperma</name>
    <name type="common">Scedosporium apiospermum</name>
    <dbReference type="NCBI Taxonomy" id="563466"/>
    <lineage>
        <taxon>Eukaryota</taxon>
        <taxon>Fungi</taxon>
        <taxon>Dikarya</taxon>
        <taxon>Ascomycota</taxon>
        <taxon>Pezizomycotina</taxon>
        <taxon>Sordariomycetes</taxon>
        <taxon>Hypocreomycetidae</taxon>
        <taxon>Microascales</taxon>
        <taxon>Microascaceae</taxon>
        <taxon>Scedosporium</taxon>
    </lineage>
</organism>
<name>A0A084G147_PSEDA</name>
<evidence type="ECO:0000313" key="2">
    <source>
        <dbReference type="Proteomes" id="UP000028545"/>
    </source>
</evidence>
<reference evidence="1 2" key="1">
    <citation type="journal article" date="2014" name="Genome Announc.">
        <title>Draft genome sequence of the pathogenic fungus Scedosporium apiospermum.</title>
        <authorList>
            <person name="Vandeputte P."/>
            <person name="Ghamrawi S."/>
            <person name="Rechenmann M."/>
            <person name="Iltis A."/>
            <person name="Giraud S."/>
            <person name="Fleury M."/>
            <person name="Thornton C."/>
            <person name="Delhaes L."/>
            <person name="Meyer W."/>
            <person name="Papon N."/>
            <person name="Bouchara J.P."/>
        </authorList>
    </citation>
    <scope>NUCLEOTIDE SEQUENCE [LARGE SCALE GENOMIC DNA]</scope>
    <source>
        <strain evidence="1 2">IHEM 14462</strain>
    </source>
</reference>
<dbReference type="Proteomes" id="UP000028545">
    <property type="component" value="Unassembled WGS sequence"/>
</dbReference>
<dbReference type="HOGENOM" id="CLU_669311_0_0_1"/>
<dbReference type="RefSeq" id="XP_016640858.1">
    <property type="nucleotide sequence ID" value="XM_016789031.1"/>
</dbReference>
<dbReference type="OrthoDB" id="10639844at2759"/>
<sequence>MALALKGKFEGIDASSADYELSEMFVNSGLCVVCKNPRARACPGCELDDHKGPQYYCMPQSFPLDNKGHRHVCEWAYMRLYLARAAYVCKAMVLQGRLGWAHDHTDNVAAEVHHADSILWPPLGRIQYPGPFKMSLLERAESDLHLLYAPFFWQLMACFPIRSIEIIHFDVNDASVLKSERTLDWIPTKHVVYKLVTDTKPSKTLAFDPVGLRATWTTTVQDWDVYEDRKILSIVKREPWVQDIAQFVLKLGPGRDFREQFQEAMDVDYDGSMANLGIMSAERFTKGYRKYMKIFDAYCGAYTLTSPLYHEWLDSHLAGWLDLIVEQICYKPKEGERCAPNCTGCIRCTFPLAHRICRATGIPKAMIHPHNLVPSPCVMQDRNRGSSSGPCTCVMPRTGKGKRKLYHCGHE</sequence>
<dbReference type="KEGG" id="sapo:SAPIO_CDS7109"/>
<dbReference type="VEuPathDB" id="FungiDB:SAPIO_CDS7109"/>
<dbReference type="GeneID" id="27726181"/>
<dbReference type="AlphaFoldDB" id="A0A084G147"/>